<keyword evidence="3" id="KW-0998">Cell outer membrane</keyword>
<dbReference type="PRINTS" id="PR01021">
    <property type="entry name" value="OMPADOMAIN"/>
</dbReference>
<dbReference type="CDD" id="cd07185">
    <property type="entry name" value="OmpA_C-like"/>
    <property type="match status" value="1"/>
</dbReference>
<dbReference type="SUPFAM" id="SSF103088">
    <property type="entry name" value="OmpA-like"/>
    <property type="match status" value="1"/>
</dbReference>
<evidence type="ECO:0000256" key="1">
    <source>
        <dbReference type="ARBA" id="ARBA00004442"/>
    </source>
</evidence>
<dbReference type="Gene3D" id="3.30.1330.60">
    <property type="entry name" value="OmpA-like domain"/>
    <property type="match status" value="1"/>
</dbReference>
<dbReference type="PRINTS" id="PR01023">
    <property type="entry name" value="NAFLGMOTY"/>
</dbReference>
<gene>
    <name evidence="6" type="ORF">F2P44_06355</name>
</gene>
<dbReference type="PANTHER" id="PTHR30329:SF21">
    <property type="entry name" value="LIPOPROTEIN YIAD-RELATED"/>
    <property type="match status" value="1"/>
</dbReference>
<protein>
    <submittedName>
        <fullName evidence="6">OmpA family protein</fullName>
    </submittedName>
</protein>
<evidence type="ECO:0000256" key="4">
    <source>
        <dbReference type="PROSITE-ProRule" id="PRU00473"/>
    </source>
</evidence>
<comment type="caution">
    <text evidence="6">The sequence shown here is derived from an EMBL/GenBank/DDBJ whole genome shotgun (WGS) entry which is preliminary data.</text>
</comment>
<sequence length="193" mass="21091">MASPCMGHRDRRRVQQCSAIAAAVREVSLVNNTRLRYSQCSYFITEISPMRYILTALSVCLACALPAMVHADPARIQFATEVFFDSGSARLSADAVSILDQVISKSGELDPELIMAIGHTDELPSDAKAQTLSVQRAEAVKEYLADKGFERIRIYTEGKAKRLPAAGNDTREGRARNNRVEVQLVGPRGAAGH</sequence>
<dbReference type="InterPro" id="IPR036737">
    <property type="entry name" value="OmpA-like_sf"/>
</dbReference>
<reference evidence="6 7" key="1">
    <citation type="submission" date="2019-10" db="EMBL/GenBank/DDBJ databases">
        <title>Taxonomy of Antarctic Massilia spp.: description of Massilia rubra sp. nov., Massilia aquatica sp. nov., Massilia mucilaginosa sp. nov., Massilia frigida sp. nov. isolated from streams, lakes and regoliths.</title>
        <authorList>
            <person name="Holochova P."/>
            <person name="Sedlacek I."/>
            <person name="Kralova S."/>
            <person name="Maslanova I."/>
            <person name="Busse H.-J."/>
            <person name="Stankova E."/>
            <person name="Vrbovska V."/>
            <person name="Kovarovic V."/>
            <person name="Bartak M."/>
            <person name="Svec P."/>
            <person name="Pantucek R."/>
        </authorList>
    </citation>
    <scope>NUCLEOTIDE SEQUENCE [LARGE SCALE GENOMIC DNA]</scope>
    <source>
        <strain evidence="6 7">CCM 8695</strain>
    </source>
</reference>
<evidence type="ECO:0000313" key="6">
    <source>
        <dbReference type="EMBL" id="NHZ78902.1"/>
    </source>
</evidence>
<dbReference type="InterPro" id="IPR006664">
    <property type="entry name" value="OMP_bac"/>
</dbReference>
<dbReference type="InterPro" id="IPR050330">
    <property type="entry name" value="Bact_OuterMem_StrucFunc"/>
</dbReference>
<comment type="subcellular location">
    <subcellularLocation>
        <location evidence="1">Cell outer membrane</location>
    </subcellularLocation>
</comment>
<feature type="domain" description="OmpA-like" evidence="5">
    <location>
        <begin position="71"/>
        <end position="188"/>
    </location>
</feature>
<keyword evidence="7" id="KW-1185">Reference proteome</keyword>
<name>A0ABX0N0V2_9BURK</name>
<evidence type="ECO:0000259" key="5">
    <source>
        <dbReference type="PROSITE" id="PS51123"/>
    </source>
</evidence>
<dbReference type="Pfam" id="PF00691">
    <property type="entry name" value="OmpA"/>
    <property type="match status" value="1"/>
</dbReference>
<evidence type="ECO:0000256" key="2">
    <source>
        <dbReference type="ARBA" id="ARBA00023136"/>
    </source>
</evidence>
<evidence type="ECO:0000256" key="3">
    <source>
        <dbReference type="ARBA" id="ARBA00023237"/>
    </source>
</evidence>
<dbReference type="PROSITE" id="PS51123">
    <property type="entry name" value="OMPA_2"/>
    <property type="match status" value="1"/>
</dbReference>
<dbReference type="Proteomes" id="UP000621455">
    <property type="component" value="Unassembled WGS sequence"/>
</dbReference>
<accession>A0ABX0N0V2</accession>
<evidence type="ECO:0000313" key="7">
    <source>
        <dbReference type="Proteomes" id="UP000621455"/>
    </source>
</evidence>
<keyword evidence="2 4" id="KW-0472">Membrane</keyword>
<dbReference type="InterPro" id="IPR006665">
    <property type="entry name" value="OmpA-like"/>
</dbReference>
<dbReference type="EMBL" id="WHJG01000004">
    <property type="protein sequence ID" value="NHZ78902.1"/>
    <property type="molecule type" value="Genomic_DNA"/>
</dbReference>
<dbReference type="PANTHER" id="PTHR30329">
    <property type="entry name" value="STATOR ELEMENT OF FLAGELLAR MOTOR COMPLEX"/>
    <property type="match status" value="1"/>
</dbReference>
<organism evidence="6 7">
    <name type="scientific">Massilia frigida</name>
    <dbReference type="NCBI Taxonomy" id="2609281"/>
    <lineage>
        <taxon>Bacteria</taxon>
        <taxon>Pseudomonadati</taxon>
        <taxon>Pseudomonadota</taxon>
        <taxon>Betaproteobacteria</taxon>
        <taxon>Burkholderiales</taxon>
        <taxon>Oxalobacteraceae</taxon>
        <taxon>Telluria group</taxon>
        <taxon>Massilia</taxon>
    </lineage>
</organism>
<proteinExistence type="predicted"/>